<dbReference type="SUPFAM" id="SSF51905">
    <property type="entry name" value="FAD/NAD(P)-binding domain"/>
    <property type="match status" value="1"/>
</dbReference>
<dbReference type="AlphaFoldDB" id="A0A3D8XAP8"/>
<dbReference type="Gene3D" id="3.50.50.60">
    <property type="entry name" value="FAD/NAD(P)-binding domain"/>
    <property type="match status" value="1"/>
</dbReference>
<dbReference type="Proteomes" id="UP000256519">
    <property type="component" value="Unassembled WGS sequence"/>
</dbReference>
<organism evidence="1 2">
    <name type="scientific">Priestia megaterium</name>
    <name type="common">Bacillus megaterium</name>
    <dbReference type="NCBI Taxonomy" id="1404"/>
    <lineage>
        <taxon>Bacteria</taxon>
        <taxon>Bacillati</taxon>
        <taxon>Bacillota</taxon>
        <taxon>Bacilli</taxon>
        <taxon>Bacillales</taxon>
        <taxon>Bacillaceae</taxon>
        <taxon>Priestia</taxon>
    </lineage>
</organism>
<dbReference type="PANTHER" id="PTHR43422">
    <property type="entry name" value="THIAMINE THIAZOLE SYNTHASE"/>
    <property type="match status" value="1"/>
</dbReference>
<proteinExistence type="predicted"/>
<protein>
    <submittedName>
        <fullName evidence="1">Glutamate synthase</fullName>
    </submittedName>
</protein>
<evidence type="ECO:0000313" key="2">
    <source>
        <dbReference type="Proteomes" id="UP000256519"/>
    </source>
</evidence>
<dbReference type="InterPro" id="IPR036188">
    <property type="entry name" value="FAD/NAD-bd_sf"/>
</dbReference>
<dbReference type="RefSeq" id="WP_116071025.1">
    <property type="nucleotide sequence ID" value="NZ_CP187631.1"/>
</dbReference>
<gene>
    <name evidence="1" type="ORF">C3744_00040</name>
</gene>
<comment type="caution">
    <text evidence="1">The sequence shown here is derived from an EMBL/GenBank/DDBJ whole genome shotgun (WGS) entry which is preliminary data.</text>
</comment>
<accession>A0A3D8XAP8</accession>
<reference evidence="1 2" key="1">
    <citation type="journal article" date="2018" name="Appl. Environ. Microbiol.">
        <title>Antimicrobial susceptibility testing and tentative epidemiological cut-off values of five Bacillus species relevant for use as animal feed additives or for plant protection.</title>
        <authorList>
            <person name="Agerso Y."/>
            <person name="Stuer-Lauridsen B."/>
            <person name="Bjerre K."/>
            <person name="Jensen M.G."/>
            <person name="Johansen E."/>
            <person name="Bennedsen M."/>
            <person name="Brockmann E."/>
            <person name="Nielsen B."/>
        </authorList>
    </citation>
    <scope>NUCLEOTIDE SEQUENCE [LARGE SCALE GENOMIC DNA]</scope>
    <source>
        <strain evidence="1 2">CHCC20162</strain>
    </source>
</reference>
<evidence type="ECO:0000313" key="1">
    <source>
        <dbReference type="EMBL" id="RDZ18954.1"/>
    </source>
</evidence>
<sequence>MLEKAIVIGGSIAGKLAAKALSHTFRQVIILEAGEKWEEKAPRKRVPQSHHPHVLLKGGEQAIEKLFPHFFNQLVEDGSVINNFTKDLKWHHFGSWKKRFLGELEMIQQSRPMLEWHLQHHIDQIPNITTEYETKVEQLLLDHQCNKISGVRARSLKTGSERTILANVVIDASGFGSKSIEWLKTYDIEVKEEKVWINLFYATRLFRLKNQGRPDWFNLLISPSFPENPYGAYIQTIEGNRFSVTFSGYANENAPRTTEEFLSYAQKLPVPDVLHFLEQVEPISEIKIHAIPYQVRRRFDLANAPEGFLVVGDAHCRFDPVFGQGISVAAMEALELQHYFGNSAYPNNRFTKILHKRFSTLIATPWDMAITEAFRHPDINGEKPFIQPIKQWYSKKVYQLSASDPEIYLRLVRVMNLIRPPLHLFHPRVGFAILTNRKKKSKKQVNSQKSAPYEN</sequence>
<name>A0A3D8XAP8_PRIMG</name>
<dbReference type="PANTHER" id="PTHR43422:SF3">
    <property type="entry name" value="THIAMINE THIAZOLE SYNTHASE"/>
    <property type="match status" value="1"/>
</dbReference>
<dbReference type="EMBL" id="PQWM01000002">
    <property type="protein sequence ID" value="RDZ18954.1"/>
    <property type="molecule type" value="Genomic_DNA"/>
</dbReference>